<sequence>MNKTTDGYTWTQAQGTKKGGLKCRGVVYPPEKTSSRQETYDVIVVGAGYAGLRAARDLATYNRKVLLLEARDRVGGRTYTVEGDDDGFLYEMGGTYVTHHFGYVLGELQRYKMDRDLIVSHQEGHENNYYTLNVEGAPARNVTHAEAGKITSSAWDIFVNVDGNSCRNICPLPHAQLDNVVVPREKVEALDKISCKERIDQIKHLLTAEQLGALSAVIMLVTGGKLENSSLWECIRTHALLIHDSANLADLWTTYKLREGQSAFARRIFDDAVDFGLEYAFNTPVTAIADEIENTDGRVRVTTANGEPFRAHRVICTIPLNILKTVKFSPPLSPTRQEAVDLGHINFMTKIHAVVEGSGLASWNGMCSPGFIAQGYGDGVTAQGNAHIVGFGGDERANFTPENEPEKVVASFQALHPMNIKKTVFHNWCTDPWANGGPAWWAPEYMSKYQDELQKRHGAIFFASGDWAHGWRASIDGALEQGALCAIEALRELRLTDASQDRRPKL</sequence>
<organism evidence="8 9">
    <name type="scientific">Penicillium malachiteum</name>
    <dbReference type="NCBI Taxonomy" id="1324776"/>
    <lineage>
        <taxon>Eukaryota</taxon>
        <taxon>Fungi</taxon>
        <taxon>Dikarya</taxon>
        <taxon>Ascomycota</taxon>
        <taxon>Pezizomycotina</taxon>
        <taxon>Eurotiomycetes</taxon>
        <taxon>Eurotiomycetidae</taxon>
        <taxon>Eurotiales</taxon>
        <taxon>Aspergillaceae</taxon>
        <taxon>Penicillium</taxon>
    </lineage>
</organism>
<gene>
    <name evidence="8" type="ORF">N7493_006540</name>
</gene>
<name>A0AAD6HL04_9EURO</name>
<dbReference type="PANTHER" id="PTHR43563">
    <property type="entry name" value="AMINE OXIDASE"/>
    <property type="match status" value="1"/>
</dbReference>
<dbReference type="SUPFAM" id="SSF51905">
    <property type="entry name" value="FAD/NAD(P)-binding domain"/>
    <property type="match status" value="1"/>
</dbReference>
<evidence type="ECO:0000313" key="8">
    <source>
        <dbReference type="EMBL" id="KAJ5724812.1"/>
    </source>
</evidence>
<comment type="catalytic activity">
    <reaction evidence="4">
        <text>a secondary aliphatic amine + O2 + H2O = a primary amine + an aldehyde + H2O2</text>
        <dbReference type="Rhea" id="RHEA:26414"/>
        <dbReference type="ChEBI" id="CHEBI:15377"/>
        <dbReference type="ChEBI" id="CHEBI:15379"/>
        <dbReference type="ChEBI" id="CHEBI:16240"/>
        <dbReference type="ChEBI" id="CHEBI:17478"/>
        <dbReference type="ChEBI" id="CHEBI:58855"/>
        <dbReference type="ChEBI" id="CHEBI:65296"/>
        <dbReference type="EC" id="1.4.3.4"/>
    </reaction>
</comment>
<evidence type="ECO:0000256" key="6">
    <source>
        <dbReference type="RuleBase" id="RU362067"/>
    </source>
</evidence>
<reference evidence="8" key="2">
    <citation type="submission" date="2023-01" db="EMBL/GenBank/DDBJ databases">
        <authorList>
            <person name="Petersen C."/>
        </authorList>
    </citation>
    <scope>NUCLEOTIDE SEQUENCE</scope>
    <source>
        <strain evidence="8">IBT 17514</strain>
    </source>
</reference>
<protein>
    <recommendedName>
        <fullName evidence="6">Amine oxidase</fullName>
        <ecNumber evidence="6">1.4.3.-</ecNumber>
    </recommendedName>
</protein>
<dbReference type="Gene3D" id="3.90.660.10">
    <property type="match status" value="2"/>
</dbReference>
<dbReference type="GO" id="GO:0097621">
    <property type="term" value="F:monoamine oxidase activity"/>
    <property type="evidence" value="ECO:0007669"/>
    <property type="project" value="UniProtKB-EC"/>
</dbReference>
<feature type="binding site" evidence="5">
    <location>
        <begin position="69"/>
        <end position="70"/>
    </location>
    <ligand>
        <name>FAD</name>
        <dbReference type="ChEBI" id="CHEBI:57692"/>
    </ligand>
</feature>
<dbReference type="InterPro" id="IPR001613">
    <property type="entry name" value="Flavin_amine_oxidase"/>
</dbReference>
<reference evidence="8" key="1">
    <citation type="journal article" date="2023" name="IMA Fungus">
        <title>Comparative genomic study of the Penicillium genus elucidates a diverse pangenome and 15 lateral gene transfer events.</title>
        <authorList>
            <person name="Petersen C."/>
            <person name="Sorensen T."/>
            <person name="Nielsen M.R."/>
            <person name="Sondergaard T.E."/>
            <person name="Sorensen J.L."/>
            <person name="Fitzpatrick D.A."/>
            <person name="Frisvad J.C."/>
            <person name="Nielsen K.L."/>
        </authorList>
    </citation>
    <scope>NUCLEOTIDE SEQUENCE</scope>
    <source>
        <strain evidence="8">IBT 17514</strain>
    </source>
</reference>
<dbReference type="InterPro" id="IPR036188">
    <property type="entry name" value="FAD/NAD-bd_sf"/>
</dbReference>
<comment type="caution">
    <text evidence="8">The sequence shown here is derived from an EMBL/GenBank/DDBJ whole genome shotgun (WGS) entry which is preliminary data.</text>
</comment>
<evidence type="ECO:0000313" key="9">
    <source>
        <dbReference type="Proteomes" id="UP001215712"/>
    </source>
</evidence>
<dbReference type="AlphaFoldDB" id="A0AAD6HL04"/>
<evidence type="ECO:0000256" key="5">
    <source>
        <dbReference type="PIRSR" id="PIRSR601613-1"/>
    </source>
</evidence>
<keyword evidence="6" id="KW-0274">FAD</keyword>
<feature type="binding site" evidence="5">
    <location>
        <position position="391"/>
    </location>
    <ligand>
        <name>substrate</name>
    </ligand>
</feature>
<evidence type="ECO:0000256" key="4">
    <source>
        <dbReference type="ARBA" id="ARBA00048448"/>
    </source>
</evidence>
<dbReference type="EC" id="1.4.3.-" evidence="6"/>
<dbReference type="PRINTS" id="PR00757">
    <property type="entry name" value="AMINEOXDASEF"/>
</dbReference>
<keyword evidence="6" id="KW-0285">Flavoprotein</keyword>
<dbReference type="InterPro" id="IPR050703">
    <property type="entry name" value="Flavin_MAO"/>
</dbReference>
<evidence type="ECO:0000256" key="3">
    <source>
        <dbReference type="ARBA" id="ARBA00023002"/>
    </source>
</evidence>
<feature type="domain" description="Amine oxidase" evidence="7">
    <location>
        <begin position="50"/>
        <end position="486"/>
    </location>
</feature>
<comment type="similarity">
    <text evidence="2 6">Belongs to the flavin monoamine oxidase family.</text>
</comment>
<comment type="cofactor">
    <cofactor evidence="1 6">
        <name>FAD</name>
        <dbReference type="ChEBI" id="CHEBI:57692"/>
    </cofactor>
</comment>
<feature type="binding site" evidence="5">
    <location>
        <position position="285"/>
    </location>
    <ligand>
        <name>FAD</name>
        <dbReference type="ChEBI" id="CHEBI:57692"/>
    </ligand>
</feature>
<evidence type="ECO:0000256" key="2">
    <source>
        <dbReference type="ARBA" id="ARBA00005995"/>
    </source>
</evidence>
<dbReference type="PANTHER" id="PTHR43563:SF1">
    <property type="entry name" value="AMINE OXIDASE [FLAVIN-CONTAINING] B"/>
    <property type="match status" value="1"/>
</dbReference>
<keyword evidence="9" id="KW-1185">Reference proteome</keyword>
<dbReference type="InterPro" id="IPR002937">
    <property type="entry name" value="Amino_oxidase"/>
</dbReference>
<evidence type="ECO:0000259" key="7">
    <source>
        <dbReference type="Pfam" id="PF01593"/>
    </source>
</evidence>
<keyword evidence="3 6" id="KW-0560">Oxidoreductase</keyword>
<dbReference type="Gene3D" id="3.50.50.60">
    <property type="entry name" value="FAD/NAD(P)-binding domain"/>
    <property type="match status" value="2"/>
</dbReference>
<proteinExistence type="inferred from homology"/>
<dbReference type="EMBL" id="JAQJAN010000008">
    <property type="protein sequence ID" value="KAJ5724812.1"/>
    <property type="molecule type" value="Genomic_DNA"/>
</dbReference>
<accession>A0AAD6HL04</accession>
<evidence type="ECO:0000256" key="1">
    <source>
        <dbReference type="ARBA" id="ARBA00001974"/>
    </source>
</evidence>
<dbReference type="Pfam" id="PF01593">
    <property type="entry name" value="Amino_oxidase"/>
    <property type="match status" value="1"/>
</dbReference>
<dbReference type="Proteomes" id="UP001215712">
    <property type="component" value="Unassembled WGS sequence"/>
</dbReference>